<dbReference type="InterPro" id="IPR001387">
    <property type="entry name" value="Cro/C1-type_HTH"/>
</dbReference>
<evidence type="ECO:0000259" key="1">
    <source>
        <dbReference type="PROSITE" id="PS50943"/>
    </source>
</evidence>
<accession>A0ABV1S2J4</accession>
<evidence type="ECO:0000313" key="2">
    <source>
        <dbReference type="EMBL" id="MER3120758.1"/>
    </source>
</evidence>
<comment type="caution">
    <text evidence="2">The sequence shown here is derived from an EMBL/GenBank/DDBJ whole genome shotgun (WGS) entry which is preliminary data.</text>
</comment>
<organism evidence="2 3">
    <name type="scientific">Bacillus altitudinis</name>
    <dbReference type="NCBI Taxonomy" id="293387"/>
    <lineage>
        <taxon>Bacteria</taxon>
        <taxon>Bacillati</taxon>
        <taxon>Bacillota</taxon>
        <taxon>Bacilli</taxon>
        <taxon>Bacillales</taxon>
        <taxon>Bacillaceae</taxon>
        <taxon>Bacillus</taxon>
    </lineage>
</organism>
<protein>
    <recommendedName>
        <fullName evidence="1">HTH cro/C1-type domain-containing protein</fullName>
    </recommendedName>
</protein>
<dbReference type="RefSeq" id="WP_350385213.1">
    <property type="nucleotide sequence ID" value="NZ_JBEOME010000002.1"/>
</dbReference>
<name>A0ABV1S2J4_BACAB</name>
<dbReference type="Proteomes" id="UP001467674">
    <property type="component" value="Unassembled WGS sequence"/>
</dbReference>
<evidence type="ECO:0000313" key="3">
    <source>
        <dbReference type="Proteomes" id="UP001467674"/>
    </source>
</evidence>
<sequence length="45" mass="5577">MFEVRLIQLRKTKKLTQEQMAEKKVFIEQLMRIMKEDIDNQIMIH</sequence>
<proteinExistence type="predicted"/>
<gene>
    <name evidence="2" type="ORF">ABQG71_06095</name>
</gene>
<keyword evidence="3" id="KW-1185">Reference proteome</keyword>
<reference evidence="2 3" key="1">
    <citation type="submission" date="2024-06" db="EMBL/GenBank/DDBJ databases">
        <title>Construction of an artificial bacterial consortium using nitrogen cycle bacteria from Cuatro Cienegas Basin and a mangrove forest.</title>
        <authorList>
            <person name="Aguilera-Najera D."/>
            <person name="Marquez-Cianci L."/>
            <person name="Martinez-Perez E."/>
            <person name="Rosas-Barrera M."/>
            <person name="Rodriguez-Cruz U.E."/>
            <person name="Tapia-Lopez R."/>
            <person name="Eguiarte L.E."/>
            <person name="Souza-Saldivar V."/>
        </authorList>
    </citation>
    <scope>NUCLEOTIDE SEQUENCE [LARGE SCALE GENOMIC DNA]</scope>
    <source>
        <strain evidence="2 3">S14-15</strain>
    </source>
</reference>
<dbReference type="PROSITE" id="PS50943">
    <property type="entry name" value="HTH_CROC1"/>
    <property type="match status" value="1"/>
</dbReference>
<feature type="domain" description="HTH cro/C1-type" evidence="1">
    <location>
        <begin position="6"/>
        <end position="23"/>
    </location>
</feature>
<dbReference type="EMBL" id="JBEOME010000002">
    <property type="protein sequence ID" value="MER3120758.1"/>
    <property type="molecule type" value="Genomic_DNA"/>
</dbReference>